<reference evidence="12 13" key="1">
    <citation type="journal article" date="2015" name="Genome Announc.">
        <title>Expanding the biotechnology potential of lactobacilli through comparative genomics of 213 strains and associated genera.</title>
        <authorList>
            <person name="Sun Z."/>
            <person name="Harris H.M."/>
            <person name="McCann A."/>
            <person name="Guo C."/>
            <person name="Argimon S."/>
            <person name="Zhang W."/>
            <person name="Yang X."/>
            <person name="Jeffery I.B."/>
            <person name="Cooney J.C."/>
            <person name="Kagawa T.F."/>
            <person name="Liu W."/>
            <person name="Song Y."/>
            <person name="Salvetti E."/>
            <person name="Wrobel A."/>
            <person name="Rasinkangas P."/>
            <person name="Parkhill J."/>
            <person name="Rea M.C."/>
            <person name="O'Sullivan O."/>
            <person name="Ritari J."/>
            <person name="Douillard F.P."/>
            <person name="Paul Ross R."/>
            <person name="Yang R."/>
            <person name="Briner A.E."/>
            <person name="Felis G.E."/>
            <person name="de Vos W.M."/>
            <person name="Barrangou R."/>
            <person name="Klaenhammer T.R."/>
            <person name="Caufield P.W."/>
            <person name="Cui Y."/>
            <person name="Zhang H."/>
            <person name="O'Toole P.W."/>
        </authorList>
    </citation>
    <scope>NUCLEOTIDE SEQUENCE [LARGE SCALE GENOMIC DNA]</scope>
    <source>
        <strain evidence="12 13">DSM 20405</strain>
    </source>
</reference>
<comment type="similarity">
    <text evidence="2 8">Belongs to the glycosyl hydrolase 32 family.</text>
</comment>
<evidence type="ECO:0000259" key="10">
    <source>
        <dbReference type="Pfam" id="PF00251"/>
    </source>
</evidence>
<dbReference type="AlphaFoldDB" id="A0A0R2HD58"/>
<dbReference type="UniPathway" id="UPA00238"/>
<evidence type="ECO:0000256" key="5">
    <source>
        <dbReference type="ARBA" id="ARBA00022801"/>
    </source>
</evidence>
<dbReference type="Pfam" id="PF08244">
    <property type="entry name" value="Glyco_hydro_32C"/>
    <property type="match status" value="1"/>
</dbReference>
<keyword evidence="9" id="KW-0963">Cytoplasm</keyword>
<comment type="function">
    <text evidence="9">Enables the bacterium to metabolize sucrose as a sole carbon source.</text>
</comment>
<comment type="subcellular location">
    <subcellularLocation>
        <location evidence="9">Cytoplasm</location>
    </subcellularLocation>
</comment>
<organism evidence="12 13">
    <name type="scientific">Kandleria vitulina DSM 20405</name>
    <dbReference type="NCBI Taxonomy" id="1410657"/>
    <lineage>
        <taxon>Bacteria</taxon>
        <taxon>Bacillati</taxon>
        <taxon>Bacillota</taxon>
        <taxon>Erysipelotrichia</taxon>
        <taxon>Erysipelotrichales</taxon>
        <taxon>Coprobacillaceae</taxon>
        <taxon>Kandleria</taxon>
    </lineage>
</organism>
<dbReference type="InterPro" id="IPR006232">
    <property type="entry name" value="Suc6P_hydrolase"/>
</dbReference>
<feature type="domain" description="Glycosyl hydrolase family 32 N-terminal" evidence="10">
    <location>
        <begin position="37"/>
        <end position="332"/>
    </location>
</feature>
<comment type="pathway">
    <text evidence="1 9">Glycan biosynthesis; sucrose metabolism.</text>
</comment>
<sequence length="476" mass="56369">MQFKQFEKYTYIQPQHHLYLEELKHFVSKSKYLPRYHIYPKCGLMNDPNGLAYFNNQYHVFYQWFPFEPNHGMKHWGHCVSDDLVNWKEEDVALIPDQEYEKNGCYSGNAIEKDEILHLFYTANYKLENGKIPKQALAYMDKDGHITKEMTNPVIDGAPAKMTGEIRDPFVFEKNGEYYMLLGGKTQEEEGALLVYKSHNLIDWQYVGELDLSINTGYMIECPGYIEVDGKDVLMLSVMGLEKEELKYQNQFTSLYLIGTLDLEHLKFHIETMDEIDNGFDFYAPQVFYGKDKAPMMLSWFGCGEQRLISDKDMWKHGLTMPHILKISDHRLCNYISDDINKAFNNHHQFEDTKTLTESNTYHIQFDLSKQGNEWVRFGDENDYWEFSIDFDKNVMTLDRSHLHHLFDQDNGLIRQCEALNKEEYKVDIYVDNSFVEIFVNEGSRSFMMRCFNLHEMKHEIRFKYKAVGTIDYFNK</sequence>
<dbReference type="CDD" id="cd18623">
    <property type="entry name" value="GH32_ScrB-like"/>
    <property type="match status" value="1"/>
</dbReference>
<dbReference type="PANTHER" id="PTHR43101:SF1">
    <property type="entry name" value="BETA-FRUCTOSIDASE"/>
    <property type="match status" value="1"/>
</dbReference>
<name>A0A0R2HD58_9FIRM</name>
<evidence type="ECO:0000256" key="8">
    <source>
        <dbReference type="RuleBase" id="RU362110"/>
    </source>
</evidence>
<dbReference type="GO" id="GO:0005985">
    <property type="term" value="P:sucrose metabolic process"/>
    <property type="evidence" value="ECO:0007669"/>
    <property type="project" value="UniProtKB-UniPathway"/>
</dbReference>
<dbReference type="InterPro" id="IPR013189">
    <property type="entry name" value="Glyco_hydro_32_C"/>
</dbReference>
<dbReference type="InterPro" id="IPR001362">
    <property type="entry name" value="Glyco_hydro_32"/>
</dbReference>
<gene>
    <name evidence="12" type="ORF">IV49_GL001579</name>
</gene>
<evidence type="ECO:0000256" key="2">
    <source>
        <dbReference type="ARBA" id="ARBA00009902"/>
    </source>
</evidence>
<comment type="catalytic activity">
    <reaction evidence="8">
        <text>Hydrolysis of terminal non-reducing beta-D-fructofuranoside residues in beta-D-fructofuranosides.</text>
        <dbReference type="EC" id="3.2.1.26"/>
    </reaction>
</comment>
<accession>A0A0R2HD58</accession>
<dbReference type="InterPro" id="IPR018053">
    <property type="entry name" value="Glyco_hydro_32_AS"/>
</dbReference>
<protein>
    <recommendedName>
        <fullName evidence="4 8">Sucrose-6-phosphate hydrolase</fullName>
        <ecNumber evidence="3 8">3.2.1.26</ecNumber>
    </recommendedName>
    <alternativeName>
        <fullName evidence="7 9">Invertase</fullName>
    </alternativeName>
</protein>
<proteinExistence type="inferred from homology"/>
<dbReference type="Gene3D" id="2.115.10.20">
    <property type="entry name" value="Glycosyl hydrolase domain, family 43"/>
    <property type="match status" value="1"/>
</dbReference>
<dbReference type="InterPro" id="IPR051214">
    <property type="entry name" value="GH32_Enzymes"/>
</dbReference>
<dbReference type="Pfam" id="PF00251">
    <property type="entry name" value="Glyco_hydro_32N"/>
    <property type="match status" value="1"/>
</dbReference>
<dbReference type="SUPFAM" id="SSF75005">
    <property type="entry name" value="Arabinanase/levansucrase/invertase"/>
    <property type="match status" value="1"/>
</dbReference>
<evidence type="ECO:0000256" key="6">
    <source>
        <dbReference type="ARBA" id="ARBA00023295"/>
    </source>
</evidence>
<dbReference type="PATRIC" id="fig|1410657.5.peg.1629"/>
<keyword evidence="6 8" id="KW-0326">Glycosidase</keyword>
<dbReference type="RefSeq" id="WP_080703143.1">
    <property type="nucleotide sequence ID" value="NZ_JNKN01000049.1"/>
</dbReference>
<evidence type="ECO:0000259" key="11">
    <source>
        <dbReference type="Pfam" id="PF08244"/>
    </source>
</evidence>
<evidence type="ECO:0000256" key="3">
    <source>
        <dbReference type="ARBA" id="ARBA00012758"/>
    </source>
</evidence>
<evidence type="ECO:0000256" key="9">
    <source>
        <dbReference type="RuleBase" id="RU365015"/>
    </source>
</evidence>
<dbReference type="InterPro" id="IPR013320">
    <property type="entry name" value="ConA-like_dom_sf"/>
</dbReference>
<dbReference type="SUPFAM" id="SSF49899">
    <property type="entry name" value="Concanavalin A-like lectins/glucanases"/>
    <property type="match status" value="1"/>
</dbReference>
<feature type="domain" description="Glycosyl hydrolase family 32 C-terminal" evidence="11">
    <location>
        <begin position="348"/>
        <end position="466"/>
    </location>
</feature>
<dbReference type="GO" id="GO:0004564">
    <property type="term" value="F:beta-fructofuranosidase activity"/>
    <property type="evidence" value="ECO:0007669"/>
    <property type="project" value="UniProtKB-EC"/>
</dbReference>
<dbReference type="PANTHER" id="PTHR43101">
    <property type="entry name" value="BETA-FRUCTOSIDASE"/>
    <property type="match status" value="1"/>
</dbReference>
<evidence type="ECO:0000313" key="13">
    <source>
        <dbReference type="Proteomes" id="UP000051841"/>
    </source>
</evidence>
<keyword evidence="13" id="KW-1185">Reference proteome</keyword>
<evidence type="ECO:0000313" key="12">
    <source>
        <dbReference type="EMBL" id="KRN47389.1"/>
    </source>
</evidence>
<dbReference type="Proteomes" id="UP000051841">
    <property type="component" value="Unassembled WGS sequence"/>
</dbReference>
<dbReference type="NCBIfam" id="TIGR01322">
    <property type="entry name" value="scrB_fam"/>
    <property type="match status" value="1"/>
</dbReference>
<dbReference type="Gene3D" id="2.60.120.560">
    <property type="entry name" value="Exo-inulinase, domain 1"/>
    <property type="match status" value="1"/>
</dbReference>
<dbReference type="InterPro" id="IPR023296">
    <property type="entry name" value="Glyco_hydro_beta-prop_sf"/>
</dbReference>
<dbReference type="SMART" id="SM00640">
    <property type="entry name" value="Glyco_32"/>
    <property type="match status" value="1"/>
</dbReference>
<evidence type="ECO:0000256" key="4">
    <source>
        <dbReference type="ARBA" id="ARBA00019623"/>
    </source>
</evidence>
<dbReference type="GO" id="GO:0005737">
    <property type="term" value="C:cytoplasm"/>
    <property type="evidence" value="ECO:0007669"/>
    <property type="project" value="UniProtKB-SubCell"/>
</dbReference>
<comment type="caution">
    <text evidence="12">The sequence shown here is derived from an EMBL/GenBank/DDBJ whole genome shotgun (WGS) entry which is preliminary data.</text>
</comment>
<evidence type="ECO:0000256" key="1">
    <source>
        <dbReference type="ARBA" id="ARBA00004914"/>
    </source>
</evidence>
<evidence type="ECO:0000256" key="7">
    <source>
        <dbReference type="ARBA" id="ARBA00033367"/>
    </source>
</evidence>
<keyword evidence="9" id="KW-0119">Carbohydrate metabolism</keyword>
<dbReference type="InterPro" id="IPR013148">
    <property type="entry name" value="Glyco_hydro_32_N"/>
</dbReference>
<keyword evidence="5 8" id="KW-0378">Hydrolase</keyword>
<dbReference type="EC" id="3.2.1.26" evidence="3 8"/>
<dbReference type="PROSITE" id="PS00609">
    <property type="entry name" value="GLYCOSYL_HYDROL_F32"/>
    <property type="match status" value="1"/>
</dbReference>
<dbReference type="EMBL" id="JQBL01000048">
    <property type="protein sequence ID" value="KRN47389.1"/>
    <property type="molecule type" value="Genomic_DNA"/>
</dbReference>